<dbReference type="Gene3D" id="3.30.70.1070">
    <property type="entry name" value="Sporulation related repeat"/>
    <property type="match status" value="1"/>
</dbReference>
<protein>
    <submittedName>
        <fullName evidence="3">DamX-like protein</fullName>
    </submittedName>
    <submittedName>
        <fullName evidence="2">DamX-related protein</fullName>
    </submittedName>
</protein>
<dbReference type="AlphaFoldDB" id="A0A0W0TH62"/>
<dbReference type="GO" id="GO:0016887">
    <property type="term" value="F:ATP hydrolysis activity"/>
    <property type="evidence" value="ECO:0007669"/>
    <property type="project" value="InterPro"/>
</dbReference>
<dbReference type="RefSeq" id="WP_058447452.1">
    <property type="nucleotide sequence ID" value="NZ_CAAAHT010000026.1"/>
</dbReference>
<dbReference type="PROSITE" id="PS51724">
    <property type="entry name" value="SPOR"/>
    <property type="match status" value="1"/>
</dbReference>
<dbReference type="PATRIC" id="fig|453.4.peg.2863"/>
<dbReference type="InterPro" id="IPR036680">
    <property type="entry name" value="SPOR-like_sf"/>
</dbReference>
<dbReference type="InterPro" id="IPR027417">
    <property type="entry name" value="P-loop_NTPase"/>
</dbReference>
<dbReference type="EMBL" id="UASS01000012">
    <property type="protein sequence ID" value="SPX60800.1"/>
    <property type="molecule type" value="Genomic_DNA"/>
</dbReference>
<evidence type="ECO:0000313" key="5">
    <source>
        <dbReference type="Proteomes" id="UP000251942"/>
    </source>
</evidence>
<dbReference type="OrthoDB" id="5648409at2"/>
<dbReference type="Pfam" id="PF05036">
    <property type="entry name" value="SPOR"/>
    <property type="match status" value="1"/>
</dbReference>
<dbReference type="PANTHER" id="PTHR35894">
    <property type="entry name" value="GENERAL SECRETION PATHWAY PROTEIN A-RELATED"/>
    <property type="match status" value="1"/>
</dbReference>
<dbReference type="InterPro" id="IPR052026">
    <property type="entry name" value="ExeA_AAA_ATPase_DNA-bind"/>
</dbReference>
<dbReference type="EMBL" id="LNYB01000085">
    <property type="protein sequence ID" value="KTC94948.1"/>
    <property type="molecule type" value="Genomic_DNA"/>
</dbReference>
<dbReference type="STRING" id="453.Lfee_2612"/>
<dbReference type="InterPro" id="IPR049945">
    <property type="entry name" value="AAA_22"/>
</dbReference>
<sequence length="504" mass="56540">MHNEASESGTQDESPRAKHVFKPSSWLTKIDFINHLVLFNNKMLTVLAEQGGGKTTFIGLLQAGLDTSIKSHVMTATAPFSQTDFLAQLAAIFHLRDDAEPTIANILHQINERKAHVLVIIDEAQHLPDVLLQDILIALQQQKETNFFHFCLVSDFSIVASLNKLKADSFEPLIHTLEPGVLTESEMKTYLLHSLPAPKRLDKTMTDKRLGQFYQLTGGNIARINSQMINYFCPGSLKAGVKQKSFAKSMNIAASLVITVLVSVYIWQHQNLVSPDKLLPPKQDLPEPVSVISEEPLFSIVPAVPQIQNEPELASEMPVIEQELISKIPAWYIAAEVQPVQPPPLKRITNIVLDDDDGNDDSLVVMDRVVVIPKTLQRQSLTGVESENPAVRENISDAQLKQKISQSVAEKEKVIKDKTIKEQYTIQLQSSQNQDDLKRFMRTHHIELNAAIRLTKRQGMDWYVLTLGEYDQFAQAKAVVSNLPTDLIRFKPWIRSLSGLKELG</sequence>
<name>A0A0W0TH62_9GAMM</name>
<organism evidence="2 4">
    <name type="scientific">Legionella feeleii</name>
    <dbReference type="NCBI Taxonomy" id="453"/>
    <lineage>
        <taxon>Bacteria</taxon>
        <taxon>Pseudomonadati</taxon>
        <taxon>Pseudomonadota</taxon>
        <taxon>Gammaproteobacteria</taxon>
        <taxon>Legionellales</taxon>
        <taxon>Legionellaceae</taxon>
        <taxon>Legionella</taxon>
    </lineage>
</organism>
<dbReference type="SUPFAM" id="SSF52540">
    <property type="entry name" value="P-loop containing nucleoside triphosphate hydrolases"/>
    <property type="match status" value="1"/>
</dbReference>
<evidence type="ECO:0000259" key="1">
    <source>
        <dbReference type="PROSITE" id="PS51724"/>
    </source>
</evidence>
<gene>
    <name evidence="3" type="primary">damX</name>
    <name evidence="2" type="ORF">Lfee_2612</name>
    <name evidence="3" type="ORF">NCTC12022_01536</name>
</gene>
<dbReference type="PANTHER" id="PTHR35894:SF7">
    <property type="entry name" value="GENERAL SECRETION PATHWAY PROTEIN A-RELATED"/>
    <property type="match status" value="1"/>
</dbReference>
<proteinExistence type="predicted"/>
<evidence type="ECO:0000313" key="2">
    <source>
        <dbReference type="EMBL" id="KTC94948.1"/>
    </source>
</evidence>
<reference evidence="3 5" key="2">
    <citation type="submission" date="2018-06" db="EMBL/GenBank/DDBJ databases">
        <authorList>
            <consortium name="Pathogen Informatics"/>
            <person name="Doyle S."/>
        </authorList>
    </citation>
    <scope>NUCLEOTIDE SEQUENCE [LARGE SCALE GENOMIC DNA]</scope>
    <source>
        <strain evidence="3 5">NCTC12022</strain>
    </source>
</reference>
<feature type="domain" description="SPOR" evidence="1">
    <location>
        <begin position="418"/>
        <end position="496"/>
    </location>
</feature>
<accession>A0A0W0TH62</accession>
<dbReference type="Proteomes" id="UP000251942">
    <property type="component" value="Unassembled WGS sequence"/>
</dbReference>
<reference evidence="2 4" key="1">
    <citation type="submission" date="2015-11" db="EMBL/GenBank/DDBJ databases">
        <title>Genomic analysis of 38 Legionella species identifies large and diverse effector repertoires.</title>
        <authorList>
            <person name="Burstein D."/>
            <person name="Amaro F."/>
            <person name="Zusman T."/>
            <person name="Lifshitz Z."/>
            <person name="Cohen O."/>
            <person name="Gilbert J.A."/>
            <person name="Pupko T."/>
            <person name="Shuman H.A."/>
            <person name="Segal G."/>
        </authorList>
    </citation>
    <scope>NUCLEOTIDE SEQUENCE [LARGE SCALE GENOMIC DNA]</scope>
    <source>
        <strain evidence="2 4">WO-44C</strain>
    </source>
</reference>
<evidence type="ECO:0000313" key="4">
    <source>
        <dbReference type="Proteomes" id="UP000054698"/>
    </source>
</evidence>
<dbReference type="GO" id="GO:0042834">
    <property type="term" value="F:peptidoglycan binding"/>
    <property type="evidence" value="ECO:0007669"/>
    <property type="project" value="InterPro"/>
</dbReference>
<dbReference type="Pfam" id="PF13401">
    <property type="entry name" value="AAA_22"/>
    <property type="match status" value="1"/>
</dbReference>
<dbReference type="InterPro" id="IPR007730">
    <property type="entry name" value="SPOR-like_dom"/>
</dbReference>
<dbReference type="Proteomes" id="UP000054698">
    <property type="component" value="Unassembled WGS sequence"/>
</dbReference>
<dbReference type="Gene3D" id="3.40.50.300">
    <property type="entry name" value="P-loop containing nucleotide triphosphate hydrolases"/>
    <property type="match status" value="1"/>
</dbReference>
<keyword evidence="4" id="KW-1185">Reference proteome</keyword>
<evidence type="ECO:0000313" key="3">
    <source>
        <dbReference type="EMBL" id="SPX60800.1"/>
    </source>
</evidence>